<accession>A0A1L9X4T8</accession>
<comment type="similarity">
    <text evidence="1">Belongs to the cerato-ulmin hydrophobin family.</text>
</comment>
<evidence type="ECO:0000313" key="3">
    <source>
        <dbReference type="EMBL" id="OJK03462.1"/>
    </source>
</evidence>
<dbReference type="Proteomes" id="UP000184546">
    <property type="component" value="Unassembled WGS sequence"/>
</dbReference>
<dbReference type="Pfam" id="PF06766">
    <property type="entry name" value="Hydrophobin_2"/>
    <property type="match status" value="1"/>
</dbReference>
<keyword evidence="2" id="KW-1015">Disulfide bond</keyword>
<gene>
    <name evidence="3" type="ORF">ASPACDRAFT_22219</name>
</gene>
<dbReference type="VEuPathDB" id="FungiDB:ASPACDRAFT_22219"/>
<evidence type="ECO:0000256" key="2">
    <source>
        <dbReference type="ARBA" id="ARBA00023157"/>
    </source>
</evidence>
<dbReference type="EMBL" id="KV878971">
    <property type="protein sequence ID" value="OJK03462.1"/>
    <property type="molecule type" value="Genomic_DNA"/>
</dbReference>
<dbReference type="STRING" id="690307.A0A1L9X4T8"/>
<dbReference type="Gene3D" id="3.20.120.10">
    <property type="entry name" value="Hydrophobin"/>
    <property type="match status" value="1"/>
</dbReference>
<dbReference type="SUPFAM" id="SSF101751">
    <property type="entry name" value="Hydrophobin II, HfbII"/>
    <property type="match status" value="1"/>
</dbReference>
<protein>
    <recommendedName>
        <fullName evidence="5">Hydrophobin</fullName>
    </recommendedName>
</protein>
<evidence type="ECO:0000256" key="1">
    <source>
        <dbReference type="ARBA" id="ARBA00009576"/>
    </source>
</evidence>
<dbReference type="GO" id="GO:0005576">
    <property type="term" value="C:extracellular region"/>
    <property type="evidence" value="ECO:0007669"/>
    <property type="project" value="InterPro"/>
</dbReference>
<proteinExistence type="inferred from homology"/>
<dbReference type="OrthoDB" id="4500971at2759"/>
<dbReference type="RefSeq" id="XP_020059801.1">
    <property type="nucleotide sequence ID" value="XM_020199094.1"/>
</dbReference>
<evidence type="ECO:0008006" key="5">
    <source>
        <dbReference type="Google" id="ProtNLM"/>
    </source>
</evidence>
<name>A0A1L9X4T8_ASPA1</name>
<evidence type="ECO:0000313" key="4">
    <source>
        <dbReference type="Proteomes" id="UP000184546"/>
    </source>
</evidence>
<dbReference type="GeneID" id="30972908"/>
<dbReference type="InterPro" id="IPR036686">
    <property type="entry name" value="Class_II_Hydrophobin_sf"/>
</dbReference>
<dbReference type="PANTHER" id="PTHR42341:SF1">
    <property type="entry name" value="HYDROPHOBIN"/>
    <property type="match status" value="1"/>
</dbReference>
<sequence>IYNNAQCCISEELGIVGVDCEAPSTTPSDATGLRSICAAAGKVPRCCAVPIAGQDVLCTNA</sequence>
<feature type="non-terminal residue" evidence="3">
    <location>
        <position position="1"/>
    </location>
</feature>
<keyword evidence="4" id="KW-1185">Reference proteome</keyword>
<dbReference type="OMA" id="NICAKTG"/>
<dbReference type="InterPro" id="IPR010636">
    <property type="entry name" value="Class_II_hydrophobin"/>
</dbReference>
<dbReference type="PANTHER" id="PTHR42341">
    <property type="entry name" value="HYDROPHOBIN"/>
    <property type="match status" value="1"/>
</dbReference>
<dbReference type="AlphaFoldDB" id="A0A1L9X4T8"/>
<reference evidence="4" key="1">
    <citation type="journal article" date="2017" name="Genome Biol.">
        <title>Comparative genomics reveals high biological diversity and specific adaptations in the industrially and medically important fungal genus Aspergillus.</title>
        <authorList>
            <person name="de Vries R.P."/>
            <person name="Riley R."/>
            <person name="Wiebenga A."/>
            <person name="Aguilar-Osorio G."/>
            <person name="Amillis S."/>
            <person name="Uchima C.A."/>
            <person name="Anderluh G."/>
            <person name="Asadollahi M."/>
            <person name="Askin M."/>
            <person name="Barry K."/>
            <person name="Battaglia E."/>
            <person name="Bayram O."/>
            <person name="Benocci T."/>
            <person name="Braus-Stromeyer S.A."/>
            <person name="Caldana C."/>
            <person name="Canovas D."/>
            <person name="Cerqueira G.C."/>
            <person name="Chen F."/>
            <person name="Chen W."/>
            <person name="Choi C."/>
            <person name="Clum A."/>
            <person name="Dos Santos R.A."/>
            <person name="Damasio A.R."/>
            <person name="Diallinas G."/>
            <person name="Emri T."/>
            <person name="Fekete E."/>
            <person name="Flipphi M."/>
            <person name="Freyberg S."/>
            <person name="Gallo A."/>
            <person name="Gournas C."/>
            <person name="Habgood R."/>
            <person name="Hainaut M."/>
            <person name="Harispe M.L."/>
            <person name="Henrissat B."/>
            <person name="Hilden K.S."/>
            <person name="Hope R."/>
            <person name="Hossain A."/>
            <person name="Karabika E."/>
            <person name="Karaffa L."/>
            <person name="Karanyi Z."/>
            <person name="Krasevec N."/>
            <person name="Kuo A."/>
            <person name="Kusch H."/>
            <person name="LaButti K."/>
            <person name="Lagendijk E.L."/>
            <person name="Lapidus A."/>
            <person name="Levasseur A."/>
            <person name="Lindquist E."/>
            <person name="Lipzen A."/>
            <person name="Logrieco A.F."/>
            <person name="MacCabe A."/>
            <person name="Maekelae M.R."/>
            <person name="Malavazi I."/>
            <person name="Melin P."/>
            <person name="Meyer V."/>
            <person name="Mielnichuk N."/>
            <person name="Miskei M."/>
            <person name="Molnar A.P."/>
            <person name="Mule G."/>
            <person name="Ngan C.Y."/>
            <person name="Orejas M."/>
            <person name="Orosz E."/>
            <person name="Ouedraogo J.P."/>
            <person name="Overkamp K.M."/>
            <person name="Park H.-S."/>
            <person name="Perrone G."/>
            <person name="Piumi F."/>
            <person name="Punt P.J."/>
            <person name="Ram A.F."/>
            <person name="Ramon A."/>
            <person name="Rauscher S."/>
            <person name="Record E."/>
            <person name="Riano-Pachon D.M."/>
            <person name="Robert V."/>
            <person name="Roehrig J."/>
            <person name="Ruller R."/>
            <person name="Salamov A."/>
            <person name="Salih N.S."/>
            <person name="Samson R.A."/>
            <person name="Sandor E."/>
            <person name="Sanguinetti M."/>
            <person name="Schuetze T."/>
            <person name="Sepcic K."/>
            <person name="Shelest E."/>
            <person name="Sherlock G."/>
            <person name="Sophianopoulou V."/>
            <person name="Squina F.M."/>
            <person name="Sun H."/>
            <person name="Susca A."/>
            <person name="Todd R.B."/>
            <person name="Tsang A."/>
            <person name="Unkles S.E."/>
            <person name="van de Wiele N."/>
            <person name="van Rossen-Uffink D."/>
            <person name="Oliveira J.V."/>
            <person name="Vesth T.C."/>
            <person name="Visser J."/>
            <person name="Yu J.-H."/>
            <person name="Zhou M."/>
            <person name="Andersen M.R."/>
            <person name="Archer D.B."/>
            <person name="Baker S.E."/>
            <person name="Benoit I."/>
            <person name="Brakhage A.A."/>
            <person name="Braus G.H."/>
            <person name="Fischer R."/>
            <person name="Frisvad J.C."/>
            <person name="Goldman G.H."/>
            <person name="Houbraken J."/>
            <person name="Oakley B."/>
            <person name="Pocsi I."/>
            <person name="Scazzocchio C."/>
            <person name="Seiboth B."/>
            <person name="vanKuyk P.A."/>
            <person name="Wortman J."/>
            <person name="Dyer P.S."/>
            <person name="Grigoriev I.V."/>
        </authorList>
    </citation>
    <scope>NUCLEOTIDE SEQUENCE [LARGE SCALE GENOMIC DNA]</scope>
    <source>
        <strain evidence="4">ATCC 16872 / CBS 172.66 / WB 5094</strain>
    </source>
</reference>
<dbReference type="CDD" id="cd23508">
    <property type="entry name" value="hydrophobin_II"/>
    <property type="match status" value="1"/>
</dbReference>
<organism evidence="3 4">
    <name type="scientific">Aspergillus aculeatus (strain ATCC 16872 / CBS 172.66 / WB 5094)</name>
    <dbReference type="NCBI Taxonomy" id="690307"/>
    <lineage>
        <taxon>Eukaryota</taxon>
        <taxon>Fungi</taxon>
        <taxon>Dikarya</taxon>
        <taxon>Ascomycota</taxon>
        <taxon>Pezizomycotina</taxon>
        <taxon>Eurotiomycetes</taxon>
        <taxon>Eurotiomycetidae</taxon>
        <taxon>Eurotiales</taxon>
        <taxon>Aspergillaceae</taxon>
        <taxon>Aspergillus</taxon>
        <taxon>Aspergillus subgen. Circumdati</taxon>
    </lineage>
</organism>